<dbReference type="EMBL" id="FXUG01000002">
    <property type="protein sequence ID" value="SMP46156.1"/>
    <property type="molecule type" value="Genomic_DNA"/>
</dbReference>
<gene>
    <name evidence="4" type="ORF">SAMN06265222_10276</name>
</gene>
<keyword evidence="2" id="KW-1133">Transmembrane helix</keyword>
<dbReference type="InterPro" id="IPR000045">
    <property type="entry name" value="Prepilin_IV_endopep_pep"/>
</dbReference>
<proteinExistence type="inferred from homology"/>
<dbReference type="PANTHER" id="PTHR30487:SF0">
    <property type="entry name" value="PREPILIN LEADER PEPTIDASE_N-METHYLTRANSFERASE-RELATED"/>
    <property type="match status" value="1"/>
</dbReference>
<evidence type="ECO:0000256" key="1">
    <source>
        <dbReference type="ARBA" id="ARBA00005801"/>
    </source>
</evidence>
<accession>A0ABY1PT58</accession>
<protein>
    <submittedName>
        <fullName evidence="4">Type IV leader peptidase family protein</fullName>
    </submittedName>
</protein>
<evidence type="ECO:0000259" key="3">
    <source>
        <dbReference type="Pfam" id="PF01478"/>
    </source>
</evidence>
<feature type="transmembrane region" description="Helical" evidence="2">
    <location>
        <begin position="265"/>
        <end position="285"/>
    </location>
</feature>
<organism evidence="4 5">
    <name type="scientific">Neorhodopirellula lusitana</name>
    <dbReference type="NCBI Taxonomy" id="445327"/>
    <lineage>
        <taxon>Bacteria</taxon>
        <taxon>Pseudomonadati</taxon>
        <taxon>Planctomycetota</taxon>
        <taxon>Planctomycetia</taxon>
        <taxon>Pirellulales</taxon>
        <taxon>Pirellulaceae</taxon>
        <taxon>Neorhodopirellula</taxon>
    </lineage>
</organism>
<feature type="transmembrane region" description="Helical" evidence="2">
    <location>
        <begin position="399"/>
        <end position="423"/>
    </location>
</feature>
<evidence type="ECO:0000313" key="4">
    <source>
        <dbReference type="EMBL" id="SMP46156.1"/>
    </source>
</evidence>
<feature type="transmembrane region" description="Helical" evidence="2">
    <location>
        <begin position="214"/>
        <end position="238"/>
    </location>
</feature>
<name>A0ABY1PT58_9BACT</name>
<dbReference type="PANTHER" id="PTHR30487">
    <property type="entry name" value="TYPE 4 PREPILIN-LIKE PROTEINS LEADER PEPTIDE-PROCESSING ENZYME"/>
    <property type="match status" value="1"/>
</dbReference>
<feature type="transmembrane region" description="Helical" evidence="2">
    <location>
        <begin position="174"/>
        <end position="194"/>
    </location>
</feature>
<feature type="transmembrane region" description="Helical" evidence="2">
    <location>
        <begin position="291"/>
        <end position="310"/>
    </location>
</feature>
<feature type="transmembrane region" description="Helical" evidence="2">
    <location>
        <begin position="142"/>
        <end position="162"/>
    </location>
</feature>
<dbReference type="Proteomes" id="UP001158067">
    <property type="component" value="Unassembled WGS sequence"/>
</dbReference>
<dbReference type="InterPro" id="IPR050882">
    <property type="entry name" value="Prepilin_peptidase/N-MTase"/>
</dbReference>
<sequence length="434" mass="48464">MLGILDAPVQAWLNLPIAASTTLLVVFGLVAGAIANFVITTLCWEPRPISPWVKIADWPLDEDQQKVAASLPPRRFLDRVPVLGWLRLSRESELFGRGFWIRPLLIELSLVFAFLWMHEAWLTGYLFPESTAAGTIAACRPWMALVFFFHAILLTLMTAATFIDFDERTIPDVITIPGTIFGIVLASITPYVFIPGELPAAVAPVTFQHPLALSPWWMTGGGLAIGLLIWTTWCFALADRRVILRHGWTKAFEYFMARLTRHSSWKVLAAIWATGVIGVIAVHQIGGTHWLGMLSSLIGLAVGGGIIWAVRLVGSWAMQMEAMGFGDVTLMAMVGSFIGWQGSIIAFFLAPLAAIVIVLVRYIITRDHQTPFGPYLCAGTALTVLWWDRVYNQSFRITIAIMGSTLFWFSAMMLVLLGVMLWAMRWFKQRFLYN</sequence>
<evidence type="ECO:0000256" key="2">
    <source>
        <dbReference type="SAM" id="Phobius"/>
    </source>
</evidence>
<dbReference type="Pfam" id="PF01478">
    <property type="entry name" value="Peptidase_A24"/>
    <property type="match status" value="1"/>
</dbReference>
<feature type="domain" description="Prepilin type IV endopeptidase peptidase" evidence="3">
    <location>
        <begin position="272"/>
        <end position="358"/>
    </location>
</feature>
<feature type="transmembrane region" description="Helical" evidence="2">
    <location>
        <begin position="99"/>
        <end position="122"/>
    </location>
</feature>
<evidence type="ECO:0000313" key="5">
    <source>
        <dbReference type="Proteomes" id="UP001158067"/>
    </source>
</evidence>
<keyword evidence="2" id="KW-0812">Transmembrane</keyword>
<dbReference type="RefSeq" id="WP_283431414.1">
    <property type="nucleotide sequence ID" value="NZ_FXUG01000002.1"/>
</dbReference>
<reference evidence="4 5" key="1">
    <citation type="submission" date="2017-05" db="EMBL/GenBank/DDBJ databases">
        <authorList>
            <person name="Varghese N."/>
            <person name="Submissions S."/>
        </authorList>
    </citation>
    <scope>NUCLEOTIDE SEQUENCE [LARGE SCALE GENOMIC DNA]</scope>
    <source>
        <strain evidence="4 5">DSM 25457</strain>
    </source>
</reference>
<comment type="similarity">
    <text evidence="1">Belongs to the peptidase A24 family.</text>
</comment>
<comment type="caution">
    <text evidence="4">The sequence shown here is derived from an EMBL/GenBank/DDBJ whole genome shotgun (WGS) entry which is preliminary data.</text>
</comment>
<keyword evidence="5" id="KW-1185">Reference proteome</keyword>
<feature type="transmembrane region" description="Helical" evidence="2">
    <location>
        <begin position="12"/>
        <end position="39"/>
    </location>
</feature>
<keyword evidence="2" id="KW-0472">Membrane</keyword>
<feature type="transmembrane region" description="Helical" evidence="2">
    <location>
        <begin position="344"/>
        <end position="364"/>
    </location>
</feature>